<accession>A0A9D1U103</accession>
<keyword evidence="1" id="KW-0472">Membrane</keyword>
<feature type="transmembrane region" description="Helical" evidence="1">
    <location>
        <begin position="259"/>
        <end position="282"/>
    </location>
</feature>
<feature type="transmembrane region" description="Helical" evidence="1">
    <location>
        <begin position="89"/>
        <end position="109"/>
    </location>
</feature>
<organism evidence="2 3">
    <name type="scientific">Candidatus Salinicoccus stercoripullorum</name>
    <dbReference type="NCBI Taxonomy" id="2838756"/>
    <lineage>
        <taxon>Bacteria</taxon>
        <taxon>Bacillati</taxon>
        <taxon>Bacillota</taxon>
        <taxon>Bacilli</taxon>
        <taxon>Bacillales</taxon>
        <taxon>Staphylococcaceae</taxon>
        <taxon>Salinicoccus</taxon>
    </lineage>
</organism>
<feature type="transmembrane region" description="Helical" evidence="1">
    <location>
        <begin position="232"/>
        <end position="252"/>
    </location>
</feature>
<dbReference type="PANTHER" id="PTHR41324:SF1">
    <property type="entry name" value="DUF2232 DOMAIN-CONTAINING PROTEIN"/>
    <property type="match status" value="1"/>
</dbReference>
<protein>
    <submittedName>
        <fullName evidence="2">YybS family protein</fullName>
    </submittedName>
</protein>
<reference evidence="2" key="2">
    <citation type="submission" date="2021-04" db="EMBL/GenBank/DDBJ databases">
        <authorList>
            <person name="Gilroy R."/>
        </authorList>
    </citation>
    <scope>NUCLEOTIDE SEQUENCE</scope>
    <source>
        <strain evidence="2">ChiHjej13B12-752</strain>
    </source>
</reference>
<keyword evidence="1" id="KW-0812">Transmembrane</keyword>
<evidence type="ECO:0000256" key="1">
    <source>
        <dbReference type="SAM" id="Phobius"/>
    </source>
</evidence>
<evidence type="ECO:0000313" key="3">
    <source>
        <dbReference type="Proteomes" id="UP000823989"/>
    </source>
</evidence>
<dbReference type="InterPro" id="IPR018710">
    <property type="entry name" value="DUF2232"/>
</dbReference>
<dbReference type="Pfam" id="PF09991">
    <property type="entry name" value="DUF2232"/>
    <property type="match status" value="1"/>
</dbReference>
<dbReference type="PANTHER" id="PTHR41324">
    <property type="entry name" value="MEMBRANE PROTEIN-RELATED"/>
    <property type="match status" value="1"/>
</dbReference>
<feature type="transmembrane region" description="Helical" evidence="1">
    <location>
        <begin position="204"/>
        <end position="226"/>
    </location>
</feature>
<evidence type="ECO:0000313" key="2">
    <source>
        <dbReference type="EMBL" id="HIW12799.1"/>
    </source>
</evidence>
<sequence length="297" mass="34689">MMVALLMVFVFITLTDISLILGGVILPFTVYFLVKLKHESNYHFWLTFVSFLIPAVFLLTATVWLWYLLLYLLAVVLHRTLTQNMSQELTLFYVTAALALGTLGGLNIMQWTGAIRPLSDVYMNFRDWYMGQLDMYGEFAASQMDTGLISQTLDQIFISLPAYITLISFVLALYTVLMLRLILKPSAVKLWEYRSFKDWKFPRFILYLFLISFIVSFFTTEGTTFFSTMNNIIIVLEWVLYIHGLSFAYFFFREKKMHVALSVLLLIPLIILKPLTLLIGIFEMIFRLRMIIELKRK</sequence>
<feature type="transmembrane region" description="Helical" evidence="1">
    <location>
        <begin position="162"/>
        <end position="183"/>
    </location>
</feature>
<name>A0A9D1U103_9STAP</name>
<reference evidence="2" key="1">
    <citation type="journal article" date="2021" name="PeerJ">
        <title>Extensive microbial diversity within the chicken gut microbiome revealed by metagenomics and culture.</title>
        <authorList>
            <person name="Gilroy R."/>
            <person name="Ravi A."/>
            <person name="Getino M."/>
            <person name="Pursley I."/>
            <person name="Horton D.L."/>
            <person name="Alikhan N.F."/>
            <person name="Baker D."/>
            <person name="Gharbi K."/>
            <person name="Hall N."/>
            <person name="Watson M."/>
            <person name="Adriaenssens E.M."/>
            <person name="Foster-Nyarko E."/>
            <person name="Jarju S."/>
            <person name="Secka A."/>
            <person name="Antonio M."/>
            <person name="Oren A."/>
            <person name="Chaudhuri R.R."/>
            <person name="La Ragione R."/>
            <person name="Hildebrand F."/>
            <person name="Pallen M.J."/>
        </authorList>
    </citation>
    <scope>NUCLEOTIDE SEQUENCE</scope>
    <source>
        <strain evidence="2">ChiHjej13B12-752</strain>
    </source>
</reference>
<proteinExistence type="predicted"/>
<comment type="caution">
    <text evidence="2">The sequence shown here is derived from an EMBL/GenBank/DDBJ whole genome shotgun (WGS) entry which is preliminary data.</text>
</comment>
<keyword evidence="1" id="KW-1133">Transmembrane helix</keyword>
<feature type="transmembrane region" description="Helical" evidence="1">
    <location>
        <begin position="46"/>
        <end position="77"/>
    </location>
</feature>
<dbReference type="AlphaFoldDB" id="A0A9D1U103"/>
<dbReference type="EMBL" id="DXHR01000022">
    <property type="protein sequence ID" value="HIW12799.1"/>
    <property type="molecule type" value="Genomic_DNA"/>
</dbReference>
<dbReference type="Proteomes" id="UP000823989">
    <property type="component" value="Unassembled WGS sequence"/>
</dbReference>
<gene>
    <name evidence="2" type="ORF">H9891_06515</name>
</gene>